<dbReference type="AlphaFoldDB" id="A0AAI9XJD8"/>
<name>A0AAI9XJD8_9PEZI</name>
<dbReference type="Proteomes" id="UP001239213">
    <property type="component" value="Unassembled WGS sequence"/>
</dbReference>
<sequence>MSVPLFIVEGDQCSRKFTTWFAVGLPPWTGRFDPSPRWLARAVSLHMGGSRWRRGRSCAGLVPFSSIPAALAVGNFHGTLLLPRGLGCPVGSTNAKRQQRCFHGFVCNSSFAPRSVPGVAELGVLSYPCWDKRGSFSAVAFLQVLPCGAWHES</sequence>
<gene>
    <name evidence="1" type="ORF">CCUS01_11140</name>
</gene>
<comment type="caution">
    <text evidence="1">The sequence shown here is derived from an EMBL/GenBank/DDBJ whole genome shotgun (WGS) entry which is preliminary data.</text>
</comment>
<keyword evidence="2" id="KW-1185">Reference proteome</keyword>
<dbReference type="EMBL" id="MPDP01000300">
    <property type="protein sequence ID" value="KAK1451155.1"/>
    <property type="molecule type" value="Genomic_DNA"/>
</dbReference>
<accession>A0AAI9XJD8</accession>
<evidence type="ECO:0000313" key="1">
    <source>
        <dbReference type="EMBL" id="KAK1451155.1"/>
    </source>
</evidence>
<reference evidence="1" key="1">
    <citation type="submission" date="2016-11" db="EMBL/GenBank/DDBJ databases">
        <title>The genome sequence of Colletotrichum cuscutae.</title>
        <authorList>
            <person name="Baroncelli R."/>
        </authorList>
    </citation>
    <scope>NUCLEOTIDE SEQUENCE</scope>
    <source>
        <strain evidence="1">IMI 304802</strain>
    </source>
</reference>
<protein>
    <submittedName>
        <fullName evidence="1">Uncharacterized protein</fullName>
    </submittedName>
</protein>
<evidence type="ECO:0000313" key="2">
    <source>
        <dbReference type="Proteomes" id="UP001239213"/>
    </source>
</evidence>
<proteinExistence type="predicted"/>
<organism evidence="1 2">
    <name type="scientific">Colletotrichum cuscutae</name>
    <dbReference type="NCBI Taxonomy" id="1209917"/>
    <lineage>
        <taxon>Eukaryota</taxon>
        <taxon>Fungi</taxon>
        <taxon>Dikarya</taxon>
        <taxon>Ascomycota</taxon>
        <taxon>Pezizomycotina</taxon>
        <taxon>Sordariomycetes</taxon>
        <taxon>Hypocreomycetidae</taxon>
        <taxon>Glomerellales</taxon>
        <taxon>Glomerellaceae</taxon>
        <taxon>Colletotrichum</taxon>
        <taxon>Colletotrichum acutatum species complex</taxon>
    </lineage>
</organism>